<reference evidence="4 5" key="1">
    <citation type="submission" date="2022-12" db="EMBL/GenBank/DDBJ databases">
        <title>Chromosome-level genome of Tegillarca granosa.</title>
        <authorList>
            <person name="Kim J."/>
        </authorList>
    </citation>
    <scope>NUCLEOTIDE SEQUENCE [LARGE SCALE GENOMIC DNA]</scope>
    <source>
        <strain evidence="4">Teg-2019</strain>
        <tissue evidence="4">Adductor muscle</tissue>
    </source>
</reference>
<comment type="caution">
    <text evidence="4">The sequence shown here is derived from an EMBL/GenBank/DDBJ whole genome shotgun (WGS) entry which is preliminary data.</text>
</comment>
<accession>A0ABQ9EIP4</accession>
<name>A0ABQ9EIP4_TEGGR</name>
<dbReference type="PANTHER" id="PTHR11412:SF136">
    <property type="entry name" value="CD109 ANTIGEN"/>
    <property type="match status" value="1"/>
</dbReference>
<gene>
    <name evidence="4" type="ORF">KUTeg_017283</name>
</gene>
<dbReference type="Proteomes" id="UP001217089">
    <property type="component" value="Unassembled WGS sequence"/>
</dbReference>
<keyword evidence="1" id="KW-0732">Signal</keyword>
<organism evidence="4 5">
    <name type="scientific">Tegillarca granosa</name>
    <name type="common">Malaysian cockle</name>
    <name type="synonym">Anadara granosa</name>
    <dbReference type="NCBI Taxonomy" id="220873"/>
    <lineage>
        <taxon>Eukaryota</taxon>
        <taxon>Metazoa</taxon>
        <taxon>Spiralia</taxon>
        <taxon>Lophotrochozoa</taxon>
        <taxon>Mollusca</taxon>
        <taxon>Bivalvia</taxon>
        <taxon>Autobranchia</taxon>
        <taxon>Pteriomorphia</taxon>
        <taxon>Arcoida</taxon>
        <taxon>Arcoidea</taxon>
        <taxon>Arcidae</taxon>
        <taxon>Tegillarca</taxon>
    </lineage>
</organism>
<dbReference type="Pfam" id="PF01835">
    <property type="entry name" value="MG2"/>
    <property type="match status" value="1"/>
</dbReference>
<keyword evidence="5" id="KW-1185">Reference proteome</keyword>
<evidence type="ECO:0000256" key="2">
    <source>
        <dbReference type="ARBA" id="ARBA00022966"/>
    </source>
</evidence>
<feature type="domain" description="Macroglobulin" evidence="3">
    <location>
        <begin position="53"/>
        <end position="144"/>
    </location>
</feature>
<dbReference type="InterPro" id="IPR002890">
    <property type="entry name" value="MG2"/>
</dbReference>
<evidence type="ECO:0000313" key="5">
    <source>
        <dbReference type="Proteomes" id="UP001217089"/>
    </source>
</evidence>
<dbReference type="EMBL" id="JARBDR010000846">
    <property type="protein sequence ID" value="KAJ8305148.1"/>
    <property type="molecule type" value="Genomic_DNA"/>
</dbReference>
<evidence type="ECO:0000256" key="1">
    <source>
        <dbReference type="ARBA" id="ARBA00022729"/>
    </source>
</evidence>
<proteinExistence type="predicted"/>
<evidence type="ECO:0000313" key="4">
    <source>
        <dbReference type="EMBL" id="KAJ8305148.1"/>
    </source>
</evidence>
<dbReference type="Gene3D" id="2.60.40.1930">
    <property type="match status" value="1"/>
</dbReference>
<dbReference type="PANTHER" id="PTHR11412">
    <property type="entry name" value="MACROGLOBULIN / COMPLEMENT"/>
    <property type="match status" value="1"/>
</dbReference>
<sequence length="156" mass="17921">MNIKQLKINILAFRKVPRNLISSAQYHVTLRGIGGLQFSNGADIEYEEKHISIFIQTDKAVYKAGQTVHFRIFALHRNGTVSLNKMDIKIYDPKNNKVKQILGARDPEYGVVSGSMIMDDKPTLGQWKIKVSTEGYTYQKFFKVAEYVIKRYQAFV</sequence>
<protein>
    <recommendedName>
        <fullName evidence="3">Macroglobulin domain-containing protein</fullName>
    </recommendedName>
</protein>
<keyword evidence="2" id="KW-0882">Thioester bond</keyword>
<evidence type="ECO:0000259" key="3">
    <source>
        <dbReference type="Pfam" id="PF01835"/>
    </source>
</evidence>
<dbReference type="InterPro" id="IPR050473">
    <property type="entry name" value="A2M/Complement_sys"/>
</dbReference>